<comment type="caution">
    <text evidence="2">The sequence shown here is derived from an EMBL/GenBank/DDBJ whole genome shotgun (WGS) entry which is preliminary data.</text>
</comment>
<organism evidence="2 3">
    <name type="scientific">Stichopus japonicus</name>
    <name type="common">Sea cucumber</name>
    <dbReference type="NCBI Taxonomy" id="307972"/>
    <lineage>
        <taxon>Eukaryota</taxon>
        <taxon>Metazoa</taxon>
        <taxon>Echinodermata</taxon>
        <taxon>Eleutherozoa</taxon>
        <taxon>Echinozoa</taxon>
        <taxon>Holothuroidea</taxon>
        <taxon>Aspidochirotacea</taxon>
        <taxon>Aspidochirotida</taxon>
        <taxon>Stichopodidae</taxon>
        <taxon>Apostichopus</taxon>
    </lineage>
</organism>
<feature type="region of interest" description="Disordered" evidence="1">
    <location>
        <begin position="188"/>
        <end position="262"/>
    </location>
</feature>
<name>A0A2G8JNW1_STIJA</name>
<evidence type="ECO:0000256" key="1">
    <source>
        <dbReference type="SAM" id="MobiDB-lite"/>
    </source>
</evidence>
<gene>
    <name evidence="2" type="ORF">BSL78_25720</name>
</gene>
<reference evidence="2 3" key="1">
    <citation type="journal article" date="2017" name="PLoS Biol.">
        <title>The sea cucumber genome provides insights into morphological evolution and visceral regeneration.</title>
        <authorList>
            <person name="Zhang X."/>
            <person name="Sun L."/>
            <person name="Yuan J."/>
            <person name="Sun Y."/>
            <person name="Gao Y."/>
            <person name="Zhang L."/>
            <person name="Li S."/>
            <person name="Dai H."/>
            <person name="Hamel J.F."/>
            <person name="Liu C."/>
            <person name="Yu Y."/>
            <person name="Liu S."/>
            <person name="Lin W."/>
            <person name="Guo K."/>
            <person name="Jin S."/>
            <person name="Xu P."/>
            <person name="Storey K.B."/>
            <person name="Huan P."/>
            <person name="Zhang T."/>
            <person name="Zhou Y."/>
            <person name="Zhang J."/>
            <person name="Lin C."/>
            <person name="Li X."/>
            <person name="Xing L."/>
            <person name="Huo D."/>
            <person name="Sun M."/>
            <person name="Wang L."/>
            <person name="Mercier A."/>
            <person name="Li F."/>
            <person name="Yang H."/>
            <person name="Xiang J."/>
        </authorList>
    </citation>
    <scope>NUCLEOTIDE SEQUENCE [LARGE SCALE GENOMIC DNA]</scope>
    <source>
        <strain evidence="2">Shaxun</strain>
        <tissue evidence="2">Muscle</tissue>
    </source>
</reference>
<proteinExistence type="predicted"/>
<dbReference type="EMBL" id="MRZV01001502">
    <property type="protein sequence ID" value="PIK37451.1"/>
    <property type="molecule type" value="Genomic_DNA"/>
</dbReference>
<feature type="compositionally biased region" description="Acidic residues" evidence="1">
    <location>
        <begin position="241"/>
        <end position="254"/>
    </location>
</feature>
<accession>A0A2G8JNW1</accession>
<keyword evidence="3" id="KW-1185">Reference proteome</keyword>
<evidence type="ECO:0000313" key="2">
    <source>
        <dbReference type="EMBL" id="PIK37451.1"/>
    </source>
</evidence>
<sequence length="262" mass="28680">MSQLVTMIPEGELVMSMVPTASQSNPTYVSDSQQPVEAHIVVSDPENPGQYIQQEIHYVQTNENGEAILEQNGTTQVVHIVQQENGELAYQDSDGQVYTAENTQVMFQPAEQSEQDFIPNEIPEAITISDTDGRLGIPDSEQLVSSEGHLAGVTEGVDQQEVQIAVAAEFIDQDHQVIDDIGEDQLGESKNEQSHVNIEAMPEDLTTTPRTGESDSSKVLSTASLEERQDDEDLKTSSIEEPVENEDLPPDEGSDVQAQSEK</sequence>
<dbReference type="AlphaFoldDB" id="A0A2G8JNW1"/>
<dbReference type="Proteomes" id="UP000230750">
    <property type="component" value="Unassembled WGS sequence"/>
</dbReference>
<evidence type="ECO:0000313" key="3">
    <source>
        <dbReference type="Proteomes" id="UP000230750"/>
    </source>
</evidence>
<protein>
    <submittedName>
        <fullName evidence="2">Uncharacterized protein</fullName>
    </submittedName>
</protein>